<evidence type="ECO:0000256" key="4">
    <source>
        <dbReference type="ARBA" id="ARBA00022519"/>
    </source>
</evidence>
<accession>A0A3A8EXD3</accession>
<evidence type="ECO:0000256" key="8">
    <source>
        <dbReference type="ARBA" id="ARBA00022967"/>
    </source>
</evidence>
<dbReference type="InterPro" id="IPR003838">
    <property type="entry name" value="ABC3_permease_C"/>
</dbReference>
<feature type="transmembrane region" description="Helical" evidence="13">
    <location>
        <begin position="630"/>
        <end position="649"/>
    </location>
</feature>
<dbReference type="InterPro" id="IPR050250">
    <property type="entry name" value="Macrolide_Exporter_MacB"/>
</dbReference>
<keyword evidence="5 13" id="KW-0812">Transmembrane</keyword>
<dbReference type="InterPro" id="IPR003593">
    <property type="entry name" value="AAA+_ATPase"/>
</dbReference>
<dbReference type="InterPro" id="IPR025857">
    <property type="entry name" value="MacB_PCD"/>
</dbReference>
<evidence type="ECO:0000256" key="11">
    <source>
        <dbReference type="ARBA" id="ARBA00038388"/>
    </source>
</evidence>
<evidence type="ECO:0000256" key="3">
    <source>
        <dbReference type="ARBA" id="ARBA00022475"/>
    </source>
</evidence>
<sequence>MQQNNHQVDQPLLEVNNLIREFPAGESTIQILKSIHLKIYAGELVAIVGQSGSGKSTLMNILGCLDQATSGSYQVNGRETRELEPDELAQLRREYFGFIFQRYHLLGDLNAAGNVEVPAIYAGMDPTVRQKRAHEILTDLGLGEKTQNRPNQLSGGQQQRVSIARALMNGGDVILADEPTGALDKNSGVEVMRILRELNAKGHTIILVTHDMNVAKNATRIIEISDGNIISDRPNTPEYDQEIDGIVDSESKSSRKKSSKWRSALDRFAEAFRMALLAMNAHRMRTFLTMLGIIIGIASVVSVVALGKGSQKQILENISSLGTNTITVFQGRGFGDNSKTAQFKTLVPSDADALSEQPYVEAVSPTVNSSVTVRFKEVEASATVNGVSNDFFNVKGLTFASGQAFDKQSVTQRAQDVVIDSNTKKTFFSDGTDPLGQVILLGSVPSRIIGVVDAQQGMMGNSDSLNVYLPYSTVMSRMLGQANVRSIIVRVKDEYPTAVAENAILSLLEQRHGAQDVFTQNSDSIRETIEQTTQTMTLLVSAIAVISLVVGGIGVMNIMLVSVTERTQEIGVRMAVGARQSDILQQFLIEAILVCILGGILGVLLSLGIGQIISQIAKGSFQMAYSTTSIIAAFVCSTLIGVVFGFIPARNAAQLNPVDALSRE</sequence>
<dbReference type="PANTHER" id="PTHR30572">
    <property type="entry name" value="MEMBRANE COMPONENT OF TRANSPORTER-RELATED"/>
    <property type="match status" value="1"/>
</dbReference>
<dbReference type="GO" id="GO:0016887">
    <property type="term" value="F:ATP hydrolysis activity"/>
    <property type="evidence" value="ECO:0007669"/>
    <property type="project" value="InterPro"/>
</dbReference>
<evidence type="ECO:0000256" key="6">
    <source>
        <dbReference type="ARBA" id="ARBA00022741"/>
    </source>
</evidence>
<protein>
    <recommendedName>
        <fullName evidence="12">Pyoverdine export ATP-binding/permease protein PvdT</fullName>
    </recommendedName>
</protein>
<dbReference type="GO" id="GO:1902495">
    <property type="term" value="C:transmembrane transporter complex"/>
    <property type="evidence" value="ECO:0007669"/>
    <property type="project" value="UniProtKB-ARBA"/>
</dbReference>
<dbReference type="Gene3D" id="3.40.50.300">
    <property type="entry name" value="P-loop containing nucleotide triphosphate hydrolases"/>
    <property type="match status" value="1"/>
</dbReference>
<dbReference type="PROSITE" id="PS50893">
    <property type="entry name" value="ABC_TRANSPORTER_2"/>
    <property type="match status" value="1"/>
</dbReference>
<gene>
    <name evidence="15" type="primary">macB</name>
    <name evidence="15" type="ORF">D7V20_04930</name>
</gene>
<feature type="domain" description="ABC transporter" evidence="14">
    <location>
        <begin position="13"/>
        <end position="251"/>
    </location>
</feature>
<keyword evidence="9 13" id="KW-1133">Transmembrane helix</keyword>
<evidence type="ECO:0000256" key="13">
    <source>
        <dbReference type="SAM" id="Phobius"/>
    </source>
</evidence>
<dbReference type="GO" id="GO:0005524">
    <property type="term" value="F:ATP binding"/>
    <property type="evidence" value="ECO:0007669"/>
    <property type="project" value="UniProtKB-KW"/>
</dbReference>
<keyword evidence="4" id="KW-0997">Cell inner membrane</keyword>
<keyword evidence="3" id="KW-1003">Cell membrane</keyword>
<feature type="transmembrane region" description="Helical" evidence="13">
    <location>
        <begin position="583"/>
        <end position="609"/>
    </location>
</feature>
<evidence type="ECO:0000256" key="9">
    <source>
        <dbReference type="ARBA" id="ARBA00022989"/>
    </source>
</evidence>
<keyword evidence="10 13" id="KW-0472">Membrane</keyword>
<reference evidence="15 16" key="1">
    <citation type="submission" date="2018-09" db="EMBL/GenBank/DDBJ databases">
        <title>The draft genome of Acinetobacter spp. strains.</title>
        <authorList>
            <person name="Qin J."/>
            <person name="Feng Y."/>
            <person name="Zong Z."/>
        </authorList>
    </citation>
    <scope>NUCLEOTIDE SEQUENCE [LARGE SCALE GENOMIC DNA]</scope>
    <source>
        <strain evidence="15 16">WCHAc060115</strain>
    </source>
</reference>
<name>A0A3A8EXD3_9GAMM</name>
<dbReference type="SMART" id="SM00382">
    <property type="entry name" value="AAA"/>
    <property type="match status" value="1"/>
</dbReference>
<dbReference type="InterPro" id="IPR027417">
    <property type="entry name" value="P-loop_NTPase"/>
</dbReference>
<dbReference type="InterPro" id="IPR003439">
    <property type="entry name" value="ABC_transporter-like_ATP-bd"/>
</dbReference>
<evidence type="ECO:0000313" key="16">
    <source>
        <dbReference type="Proteomes" id="UP000280405"/>
    </source>
</evidence>
<dbReference type="GO" id="GO:0005886">
    <property type="term" value="C:plasma membrane"/>
    <property type="evidence" value="ECO:0007669"/>
    <property type="project" value="UniProtKB-SubCell"/>
</dbReference>
<evidence type="ECO:0000256" key="7">
    <source>
        <dbReference type="ARBA" id="ARBA00022840"/>
    </source>
</evidence>
<comment type="similarity">
    <text evidence="11">Belongs to the ABC transporter superfamily. Macrolide exporter (TC 3.A.1.122) family.</text>
</comment>
<dbReference type="AlphaFoldDB" id="A0A3A8EXD3"/>
<evidence type="ECO:0000313" key="15">
    <source>
        <dbReference type="EMBL" id="RKG39537.1"/>
    </source>
</evidence>
<dbReference type="OrthoDB" id="9770036at2"/>
<proteinExistence type="inferred from homology"/>
<dbReference type="Pfam" id="PF02687">
    <property type="entry name" value="FtsX"/>
    <property type="match status" value="1"/>
</dbReference>
<evidence type="ECO:0000256" key="2">
    <source>
        <dbReference type="ARBA" id="ARBA00022448"/>
    </source>
</evidence>
<feature type="transmembrane region" description="Helical" evidence="13">
    <location>
        <begin position="287"/>
        <end position="307"/>
    </location>
</feature>
<dbReference type="GO" id="GO:0022857">
    <property type="term" value="F:transmembrane transporter activity"/>
    <property type="evidence" value="ECO:0007669"/>
    <property type="project" value="TreeGrafter"/>
</dbReference>
<evidence type="ECO:0000259" key="14">
    <source>
        <dbReference type="PROSITE" id="PS50893"/>
    </source>
</evidence>
<dbReference type="CDD" id="cd03255">
    <property type="entry name" value="ABC_MJ0796_LolCDE_FtsE"/>
    <property type="match status" value="1"/>
</dbReference>
<keyword evidence="2" id="KW-0813">Transport</keyword>
<dbReference type="PROSITE" id="PS00211">
    <property type="entry name" value="ABC_TRANSPORTER_1"/>
    <property type="match status" value="1"/>
</dbReference>
<evidence type="ECO:0000256" key="12">
    <source>
        <dbReference type="ARBA" id="ARBA00041199"/>
    </source>
</evidence>
<comment type="caution">
    <text evidence="15">The sequence shown here is derived from an EMBL/GenBank/DDBJ whole genome shotgun (WGS) entry which is preliminary data.</text>
</comment>
<comment type="subcellular location">
    <subcellularLocation>
        <location evidence="1">Cell inner membrane</location>
        <topology evidence="1">Multi-pass membrane protein</topology>
    </subcellularLocation>
</comment>
<keyword evidence="7" id="KW-0067">ATP-binding</keyword>
<dbReference type="EMBL" id="RAXT01000005">
    <property type="protein sequence ID" value="RKG39537.1"/>
    <property type="molecule type" value="Genomic_DNA"/>
</dbReference>
<dbReference type="InterPro" id="IPR017871">
    <property type="entry name" value="ABC_transporter-like_CS"/>
</dbReference>
<dbReference type="PANTHER" id="PTHR30572:SF14">
    <property type="entry name" value="MACROLIDE EXPORT ATP-BINDING_PERMEASE PROTEIN MACB"/>
    <property type="match status" value="1"/>
</dbReference>
<dbReference type="Proteomes" id="UP000280405">
    <property type="component" value="Unassembled WGS sequence"/>
</dbReference>
<dbReference type="RefSeq" id="WP_120383213.1">
    <property type="nucleotide sequence ID" value="NZ_RAXT01000005.1"/>
</dbReference>
<evidence type="ECO:0000256" key="1">
    <source>
        <dbReference type="ARBA" id="ARBA00004429"/>
    </source>
</evidence>
<dbReference type="SUPFAM" id="SSF52540">
    <property type="entry name" value="P-loop containing nucleoside triphosphate hydrolases"/>
    <property type="match status" value="1"/>
</dbReference>
<dbReference type="InterPro" id="IPR017911">
    <property type="entry name" value="MacB-like_ATP-bd"/>
</dbReference>
<dbReference type="Pfam" id="PF12704">
    <property type="entry name" value="MacB_PCD"/>
    <property type="match status" value="1"/>
</dbReference>
<feature type="transmembrane region" description="Helical" evidence="13">
    <location>
        <begin position="536"/>
        <end position="563"/>
    </location>
</feature>
<evidence type="ECO:0000256" key="10">
    <source>
        <dbReference type="ARBA" id="ARBA00023136"/>
    </source>
</evidence>
<dbReference type="FunFam" id="3.40.50.300:FF:000032">
    <property type="entry name" value="Export ABC transporter ATP-binding protein"/>
    <property type="match status" value="1"/>
</dbReference>
<keyword evidence="16" id="KW-1185">Reference proteome</keyword>
<evidence type="ECO:0000256" key="5">
    <source>
        <dbReference type="ARBA" id="ARBA00022692"/>
    </source>
</evidence>
<dbReference type="Pfam" id="PF00005">
    <property type="entry name" value="ABC_tran"/>
    <property type="match status" value="1"/>
</dbReference>
<organism evidence="15 16">
    <name type="scientific">Acinetobacter rongchengensis</name>
    <dbReference type="NCBI Taxonomy" id="2419601"/>
    <lineage>
        <taxon>Bacteria</taxon>
        <taxon>Pseudomonadati</taxon>
        <taxon>Pseudomonadota</taxon>
        <taxon>Gammaproteobacteria</taxon>
        <taxon>Moraxellales</taxon>
        <taxon>Moraxellaceae</taxon>
        <taxon>Acinetobacter</taxon>
    </lineage>
</organism>
<keyword evidence="8" id="KW-1278">Translocase</keyword>
<keyword evidence="6" id="KW-0547">Nucleotide-binding</keyword>